<evidence type="ECO:0000256" key="1">
    <source>
        <dbReference type="SAM" id="MobiDB-lite"/>
    </source>
</evidence>
<accession>A0A8J2N9T4</accession>
<sequence>MASYAGFSESSPQPFPQASDVSGHATRKRRLLVIYIHGFCGSEDSFGQFPSHVHSFLKQALCDTHLVYSKIYPQYETRNAMEIAVEKFSHWLQPHEDSQTDVILVGHSLGGILAAQAAMLKRSLYSTRQPHRSLVGTISLDCPFLGLNPGIIIPGIMSLFRPNIQVKVNAQDDCSDMLESQYSSSSRLLLSKPPTSDMDTCYNPPFFNDNEVWPISRPSESKVVQSVCIDGLWGWYLETINYYLSYWAYGRCLRRPWTLRARYHELRALESCNQFPPTHEKRVTQAGDLGGRPGIRFLNFFTASTQQQSRHASKVSILSHGDMDKEPFFKQAGKDHLISRFSSEPDFDSCSTEVEGKGHYQQYDTDCICHQELTHVVSSKVTEGCERAYQVANISQRFGELLGGLVEFFWRLLSLFQCGPDNRWNYAEGHQRADGGEINRKGAVKPDEGRTFCILPPDADPTWVRISMEGMDEVAAHCNLFVDDGPHYEKLVLRMGNEIVQWVYDCNSS</sequence>
<feature type="region of interest" description="Disordered" evidence="1">
    <location>
        <begin position="1"/>
        <end position="22"/>
    </location>
</feature>
<evidence type="ECO:0000259" key="2">
    <source>
        <dbReference type="Pfam" id="PF12697"/>
    </source>
</evidence>
<comment type="caution">
    <text evidence="3">The sequence shown here is derived from an EMBL/GenBank/DDBJ whole genome shotgun (WGS) entry which is preliminary data.</text>
</comment>
<gene>
    <name evidence="3" type="ORF">FEQUK3_LOCUS4481</name>
</gene>
<dbReference type="InterPro" id="IPR000073">
    <property type="entry name" value="AB_hydrolase_1"/>
</dbReference>
<feature type="domain" description="AB hydrolase-1" evidence="2">
    <location>
        <begin position="33"/>
        <end position="165"/>
    </location>
</feature>
<dbReference type="EMBL" id="CAJSTJ010000126">
    <property type="protein sequence ID" value="CAG7558741.1"/>
    <property type="molecule type" value="Genomic_DNA"/>
</dbReference>
<organism evidence="3 4">
    <name type="scientific">Fusarium equiseti</name>
    <name type="common">Fusarium scirpi</name>
    <dbReference type="NCBI Taxonomy" id="61235"/>
    <lineage>
        <taxon>Eukaryota</taxon>
        <taxon>Fungi</taxon>
        <taxon>Dikarya</taxon>
        <taxon>Ascomycota</taxon>
        <taxon>Pezizomycotina</taxon>
        <taxon>Sordariomycetes</taxon>
        <taxon>Hypocreomycetidae</taxon>
        <taxon>Hypocreales</taxon>
        <taxon>Nectriaceae</taxon>
        <taxon>Fusarium</taxon>
        <taxon>Fusarium incarnatum-equiseti species complex</taxon>
    </lineage>
</organism>
<dbReference type="AlphaFoldDB" id="A0A8J2N9T4"/>
<protein>
    <recommendedName>
        <fullName evidence="2">AB hydrolase-1 domain-containing protein</fullName>
    </recommendedName>
</protein>
<dbReference type="PANTHER" id="PTHR47842:SF3">
    <property type="entry name" value="DUF676 DOMAIN-CONTAINING PROTEIN"/>
    <property type="match status" value="1"/>
</dbReference>
<name>A0A8J2N9T4_FUSEQ</name>
<proteinExistence type="predicted"/>
<evidence type="ECO:0000313" key="4">
    <source>
        <dbReference type="Proteomes" id="UP000693738"/>
    </source>
</evidence>
<dbReference type="Proteomes" id="UP000693738">
    <property type="component" value="Unassembled WGS sequence"/>
</dbReference>
<dbReference type="Pfam" id="PF12697">
    <property type="entry name" value="Abhydrolase_6"/>
    <property type="match status" value="1"/>
</dbReference>
<dbReference type="PANTHER" id="PTHR47842">
    <property type="entry name" value="EXPRESSED PROTEIN"/>
    <property type="match status" value="1"/>
</dbReference>
<evidence type="ECO:0000313" key="3">
    <source>
        <dbReference type="EMBL" id="CAG7558741.1"/>
    </source>
</evidence>
<reference evidence="3" key="1">
    <citation type="submission" date="2021-05" db="EMBL/GenBank/DDBJ databases">
        <authorList>
            <person name="Khan N."/>
        </authorList>
    </citation>
    <scope>NUCLEOTIDE SEQUENCE</scope>
</reference>